<dbReference type="STRING" id="3880.G7J8P5"/>
<dbReference type="Gene3D" id="1.25.10.10">
    <property type="entry name" value="Leucine-rich Repeat Variant"/>
    <property type="match status" value="2"/>
</dbReference>
<protein>
    <submittedName>
        <fullName evidence="9">Importin beta-3, putative</fullName>
    </submittedName>
</protein>
<dbReference type="InterPro" id="IPR057672">
    <property type="entry name" value="TPR_IPO4/5"/>
</dbReference>
<dbReference type="GO" id="GO:0005634">
    <property type="term" value="C:nucleus"/>
    <property type="evidence" value="ECO:0000318"/>
    <property type="project" value="GO_Central"/>
</dbReference>
<dbReference type="EMBL" id="CM001219">
    <property type="protein sequence ID" value="AES70922.1"/>
    <property type="molecule type" value="Genomic_DNA"/>
</dbReference>
<dbReference type="PANTHER" id="PTHR10527">
    <property type="entry name" value="IMPORTIN BETA"/>
    <property type="match status" value="1"/>
</dbReference>
<evidence type="ECO:0000256" key="5">
    <source>
        <dbReference type="ARBA" id="ARBA00022737"/>
    </source>
</evidence>
<dbReference type="GO" id="GO:0008139">
    <property type="term" value="F:nuclear localization sequence binding"/>
    <property type="evidence" value="ECO:0000318"/>
    <property type="project" value="GO_Central"/>
</dbReference>
<dbReference type="PaxDb" id="3880-AES70922"/>
<keyword evidence="4" id="KW-0963">Cytoplasm</keyword>
<evidence type="ECO:0000313" key="9">
    <source>
        <dbReference type="EMBL" id="AES70922.1"/>
    </source>
</evidence>
<keyword evidence="7" id="KW-0539">Nucleus</keyword>
<evidence type="ECO:0000256" key="2">
    <source>
        <dbReference type="ARBA" id="ARBA00004496"/>
    </source>
</evidence>
<sequence>MESEFPLELQSETFKILSSNDDKAMETLFSHLYPNPTQHQNHEQQQNRSKSLTFLQCCKHHHPDLLMIKLFFLLTSSPEIPTRTNAARALVFVKPSHLWPKLRPQAQARLQAHFLKFITEEKSVHVLRLASLVLAETISVIYQNHQHWQEILEFLFSSVNSTEEKLREFSFLVFASLSNDCCLILSKSLHDRVKVLHSSFIGSLADSRNPNVQVASFGAVVSLIRLFSDPSLFHELLRAMMVGVFSLLQGYERSYFKSAFAELVKLVSAEPLLVKPYMSDMVLDALQIAENSGVSDETHRLAFELVLAMTELKECEQMLMSLPHETLVRLFIIPMKSLVLSVKEDGNGAGFGDCGSEEEKRKGVDGENEKVDDVYEFGIKCLKKLCVAFGGDKVLAVAHELLTKYYLDSADWKMRHAGITLLTVISKEFSDEMVLMDNFLGEMVTKTLKLFQDSHVQVRLAAFTLMEMPINFVQAAQLLYHHRFMHAFSIALGSDEDNKVKEQAASAMLFFLKNTLPDSLALYEYADILMKKLLSMIQDKRSAKQRRIALLTFNIVVQRCNQVAHKYFAIYLPNLVEACSDKDSEIKEEAARGIRICAEFGTPTFKPFINMILSELNILIKDPNRSENAKACDIAVSAIGRICEFHRDCIDGSMFIPAWLSFLPLKEDLVEAKIMHEQLCSMVARLDRDLLGAGNQNLVKIIAVLLEVIEKGDKLATAQTINQMNNLLRQFGKTIPPSAFEKILMSLSAQQRELLLPFVSSF</sequence>
<gene>
    <name evidence="9" type="ordered locus">MTR_3g064910</name>
</gene>
<organism evidence="9 11">
    <name type="scientific">Medicago truncatula</name>
    <name type="common">Barrel medic</name>
    <name type="synonym">Medicago tribuloides</name>
    <dbReference type="NCBI Taxonomy" id="3880"/>
    <lineage>
        <taxon>Eukaryota</taxon>
        <taxon>Viridiplantae</taxon>
        <taxon>Streptophyta</taxon>
        <taxon>Embryophyta</taxon>
        <taxon>Tracheophyta</taxon>
        <taxon>Spermatophyta</taxon>
        <taxon>Magnoliopsida</taxon>
        <taxon>eudicotyledons</taxon>
        <taxon>Gunneridae</taxon>
        <taxon>Pentapetalae</taxon>
        <taxon>rosids</taxon>
        <taxon>fabids</taxon>
        <taxon>Fabales</taxon>
        <taxon>Fabaceae</taxon>
        <taxon>Papilionoideae</taxon>
        <taxon>50 kb inversion clade</taxon>
        <taxon>NPAAA clade</taxon>
        <taxon>Hologalegina</taxon>
        <taxon>IRL clade</taxon>
        <taxon>Trifolieae</taxon>
        <taxon>Medicago</taxon>
    </lineage>
</organism>
<keyword evidence="11" id="KW-1185">Reference proteome</keyword>
<dbReference type="EnsemblPlants" id="AES70922">
    <property type="protein sequence ID" value="AES70922"/>
    <property type="gene ID" value="MTR_3g064910"/>
</dbReference>
<keyword evidence="6" id="KW-0653">Protein transport</keyword>
<reference evidence="9 11" key="1">
    <citation type="journal article" date="2011" name="Nature">
        <title>The Medicago genome provides insight into the evolution of rhizobial symbioses.</title>
        <authorList>
            <person name="Young N.D."/>
            <person name="Debelle F."/>
            <person name="Oldroyd G.E."/>
            <person name="Geurts R."/>
            <person name="Cannon S.B."/>
            <person name="Udvardi M.K."/>
            <person name="Benedito V.A."/>
            <person name="Mayer K.F."/>
            <person name="Gouzy J."/>
            <person name="Schoof H."/>
            <person name="Van de Peer Y."/>
            <person name="Proost S."/>
            <person name="Cook D.R."/>
            <person name="Meyers B.C."/>
            <person name="Spannagl M."/>
            <person name="Cheung F."/>
            <person name="De Mita S."/>
            <person name="Krishnakumar V."/>
            <person name="Gundlach H."/>
            <person name="Zhou S."/>
            <person name="Mudge J."/>
            <person name="Bharti A.K."/>
            <person name="Murray J.D."/>
            <person name="Naoumkina M.A."/>
            <person name="Rosen B."/>
            <person name="Silverstein K.A."/>
            <person name="Tang H."/>
            <person name="Rombauts S."/>
            <person name="Zhao P.X."/>
            <person name="Zhou P."/>
            <person name="Barbe V."/>
            <person name="Bardou P."/>
            <person name="Bechner M."/>
            <person name="Bellec A."/>
            <person name="Berger A."/>
            <person name="Berges H."/>
            <person name="Bidwell S."/>
            <person name="Bisseling T."/>
            <person name="Choisne N."/>
            <person name="Couloux A."/>
            <person name="Denny R."/>
            <person name="Deshpande S."/>
            <person name="Dai X."/>
            <person name="Doyle J.J."/>
            <person name="Dudez A.M."/>
            <person name="Farmer A.D."/>
            <person name="Fouteau S."/>
            <person name="Franken C."/>
            <person name="Gibelin C."/>
            <person name="Gish J."/>
            <person name="Goldstein S."/>
            <person name="Gonzalez A.J."/>
            <person name="Green P.J."/>
            <person name="Hallab A."/>
            <person name="Hartog M."/>
            <person name="Hua A."/>
            <person name="Humphray S.J."/>
            <person name="Jeong D.H."/>
            <person name="Jing Y."/>
            <person name="Jocker A."/>
            <person name="Kenton S.M."/>
            <person name="Kim D.J."/>
            <person name="Klee K."/>
            <person name="Lai H."/>
            <person name="Lang C."/>
            <person name="Lin S."/>
            <person name="Macmil S.L."/>
            <person name="Magdelenat G."/>
            <person name="Matthews L."/>
            <person name="McCorrison J."/>
            <person name="Monaghan E.L."/>
            <person name="Mun J.H."/>
            <person name="Najar F.Z."/>
            <person name="Nicholson C."/>
            <person name="Noirot C."/>
            <person name="O'Bleness M."/>
            <person name="Paule C.R."/>
            <person name="Poulain J."/>
            <person name="Prion F."/>
            <person name="Qin B."/>
            <person name="Qu C."/>
            <person name="Retzel E.F."/>
            <person name="Riddle C."/>
            <person name="Sallet E."/>
            <person name="Samain S."/>
            <person name="Samson N."/>
            <person name="Sanders I."/>
            <person name="Saurat O."/>
            <person name="Scarpelli C."/>
            <person name="Schiex T."/>
            <person name="Segurens B."/>
            <person name="Severin A.J."/>
            <person name="Sherrier D.J."/>
            <person name="Shi R."/>
            <person name="Sims S."/>
            <person name="Singer S.R."/>
            <person name="Sinharoy S."/>
            <person name="Sterck L."/>
            <person name="Viollet A."/>
            <person name="Wang B.B."/>
            <person name="Wang K."/>
            <person name="Wang M."/>
            <person name="Wang X."/>
            <person name="Warfsmann J."/>
            <person name="Weissenbach J."/>
            <person name="White D.D."/>
            <person name="White J.D."/>
            <person name="Wiley G.B."/>
            <person name="Wincker P."/>
            <person name="Xing Y."/>
            <person name="Yang L."/>
            <person name="Yao Z."/>
            <person name="Ying F."/>
            <person name="Zhai J."/>
            <person name="Zhou L."/>
            <person name="Zuber A."/>
            <person name="Denarie J."/>
            <person name="Dixon R.A."/>
            <person name="May G.D."/>
            <person name="Schwartz D.C."/>
            <person name="Rogers J."/>
            <person name="Quetier F."/>
            <person name="Town C.D."/>
            <person name="Roe B.A."/>
        </authorList>
    </citation>
    <scope>NUCLEOTIDE SEQUENCE [LARGE SCALE GENOMIC DNA]</scope>
    <source>
        <strain evidence="9">A17</strain>
        <strain evidence="10 11">cv. Jemalong A17</strain>
    </source>
</reference>
<comment type="subcellular location">
    <subcellularLocation>
        <location evidence="2">Cytoplasm</location>
    </subcellularLocation>
    <subcellularLocation>
        <location evidence="1">Nucleus</location>
    </subcellularLocation>
</comment>
<feature type="domain" description="IPO4/5-like TPR repeats" evidence="8">
    <location>
        <begin position="141"/>
        <end position="281"/>
    </location>
</feature>
<evidence type="ECO:0000256" key="7">
    <source>
        <dbReference type="ARBA" id="ARBA00023242"/>
    </source>
</evidence>
<name>G7J8P5_MEDTR</name>
<evidence type="ECO:0000256" key="3">
    <source>
        <dbReference type="ARBA" id="ARBA00022448"/>
    </source>
</evidence>
<dbReference type="SUPFAM" id="SSF48371">
    <property type="entry name" value="ARM repeat"/>
    <property type="match status" value="1"/>
</dbReference>
<dbReference type="GO" id="GO:0061608">
    <property type="term" value="F:nuclear import signal receptor activity"/>
    <property type="evidence" value="ECO:0000318"/>
    <property type="project" value="GO_Central"/>
</dbReference>
<evidence type="ECO:0000313" key="10">
    <source>
        <dbReference type="EnsemblPlants" id="AES70922"/>
    </source>
</evidence>
<proteinExistence type="predicted"/>
<dbReference type="eggNOG" id="KOG2171">
    <property type="taxonomic scope" value="Eukaryota"/>
</dbReference>
<evidence type="ECO:0000256" key="1">
    <source>
        <dbReference type="ARBA" id="ARBA00004123"/>
    </source>
</evidence>
<dbReference type="OMA" id="YMNDMVL"/>
<keyword evidence="5" id="KW-0677">Repeat</keyword>
<dbReference type="Proteomes" id="UP000002051">
    <property type="component" value="Chromosome 3"/>
</dbReference>
<dbReference type="HOGENOM" id="CLU_366154_0_0_1"/>
<dbReference type="Pfam" id="PF25780">
    <property type="entry name" value="TPR_IPO5"/>
    <property type="match status" value="1"/>
</dbReference>
<dbReference type="InterPro" id="IPR011989">
    <property type="entry name" value="ARM-like"/>
</dbReference>
<keyword evidence="3" id="KW-0813">Transport</keyword>
<dbReference type="InterPro" id="IPR040122">
    <property type="entry name" value="Importin_beta"/>
</dbReference>
<dbReference type="InterPro" id="IPR016024">
    <property type="entry name" value="ARM-type_fold"/>
</dbReference>
<dbReference type="GO" id="GO:0005737">
    <property type="term" value="C:cytoplasm"/>
    <property type="evidence" value="ECO:0000318"/>
    <property type="project" value="GO_Central"/>
</dbReference>
<evidence type="ECO:0000256" key="4">
    <source>
        <dbReference type="ARBA" id="ARBA00022490"/>
    </source>
</evidence>
<accession>G7J8P5</accession>
<evidence type="ECO:0000313" key="11">
    <source>
        <dbReference type="Proteomes" id="UP000002051"/>
    </source>
</evidence>
<evidence type="ECO:0000256" key="6">
    <source>
        <dbReference type="ARBA" id="ARBA00022927"/>
    </source>
</evidence>
<reference evidence="10" key="3">
    <citation type="submission" date="2015-04" db="UniProtKB">
        <authorList>
            <consortium name="EnsemblPlants"/>
        </authorList>
    </citation>
    <scope>IDENTIFICATION</scope>
    <source>
        <strain evidence="10">cv. Jemalong A17</strain>
    </source>
</reference>
<dbReference type="AlphaFoldDB" id="G7J8P5"/>
<dbReference type="GO" id="GO:0006606">
    <property type="term" value="P:protein import into nucleus"/>
    <property type="evidence" value="ECO:0000318"/>
    <property type="project" value="GO_Central"/>
</dbReference>
<reference evidence="9 11" key="2">
    <citation type="journal article" date="2014" name="BMC Genomics">
        <title>An improved genome release (version Mt4.0) for the model legume Medicago truncatula.</title>
        <authorList>
            <person name="Tang H."/>
            <person name="Krishnakumar V."/>
            <person name="Bidwell S."/>
            <person name="Rosen B."/>
            <person name="Chan A."/>
            <person name="Zhou S."/>
            <person name="Gentzbittel L."/>
            <person name="Childs K.L."/>
            <person name="Yandell M."/>
            <person name="Gundlach H."/>
            <person name="Mayer K.F."/>
            <person name="Schwartz D.C."/>
            <person name="Town C.D."/>
        </authorList>
    </citation>
    <scope>GENOME REANNOTATION</scope>
    <source>
        <strain evidence="10 11">cv. Jemalong A17</strain>
    </source>
</reference>
<evidence type="ECO:0000259" key="8">
    <source>
        <dbReference type="Pfam" id="PF25780"/>
    </source>
</evidence>